<dbReference type="PANTHER" id="PTHR31778">
    <property type="entry name" value="BUD SITE SELECTION PROTEIN RAX2"/>
    <property type="match status" value="1"/>
</dbReference>
<proteinExistence type="predicted"/>
<keyword evidence="2" id="KW-1185">Reference proteome</keyword>
<evidence type="ECO:0000313" key="1">
    <source>
        <dbReference type="EMBL" id="MDN3688772.1"/>
    </source>
</evidence>
<comment type="caution">
    <text evidence="1">The sequence shown here is derived from an EMBL/GenBank/DDBJ whole genome shotgun (WGS) entry which is preliminary data.</text>
</comment>
<accession>A0ABT8C8S5</accession>
<dbReference type="Proteomes" id="UP001236663">
    <property type="component" value="Unassembled WGS sequence"/>
</dbReference>
<dbReference type="PROSITE" id="PS51257">
    <property type="entry name" value="PROKAR_LIPOPROTEIN"/>
    <property type="match status" value="1"/>
</dbReference>
<sequence>MKKTAWLALIAIGVMACEGGDFSDVPALVDEEEPEEEIEPEIPEEKPFEGMTLSSVGGGAINYGVRDMLFFEEQLIVSGEFSQINGMGADYVGAYDGNQWKKMGRGLPNLTPTLLVHEGVLYAGGHFMHAKQDEALHLVKWNGNGWEEVGEGLNLPVNTLGVYQGSLIVGGDFTIAGIGSQDIPTRHIGSWNGERWRMLGSGLDGPAHTQILYRGELVVAGDFTTAGGESARSIATWNGDRWSNFGAGIDGQVFDLAVYKDELYATGIFNTAGGMLANHIAKWNGSEWIALGLGLNMTDPSSSTFDLAGRDLCVIGDQLWAGGAFNSAGGESTENIAIWDGESWHGTVPGPNNRVDKIYFHEEVIYLGGYFNHYDEAGFVAICKIEK</sequence>
<dbReference type="EMBL" id="JAUFQS010000012">
    <property type="protein sequence ID" value="MDN3688772.1"/>
    <property type="molecule type" value="Genomic_DNA"/>
</dbReference>
<organism evidence="1 2">
    <name type="scientific">Cyclobacterium jeungdonense</name>
    <dbReference type="NCBI Taxonomy" id="708087"/>
    <lineage>
        <taxon>Bacteria</taxon>
        <taxon>Pseudomonadati</taxon>
        <taxon>Bacteroidota</taxon>
        <taxon>Cytophagia</taxon>
        <taxon>Cytophagales</taxon>
        <taxon>Cyclobacteriaceae</taxon>
        <taxon>Cyclobacterium</taxon>
    </lineage>
</organism>
<gene>
    <name evidence="1" type="ORF">QWZ15_13100</name>
</gene>
<evidence type="ECO:0000313" key="2">
    <source>
        <dbReference type="Proteomes" id="UP001236663"/>
    </source>
</evidence>
<dbReference type="RefSeq" id="WP_163386427.1">
    <property type="nucleotide sequence ID" value="NZ_JAUFQS010000012.1"/>
</dbReference>
<reference evidence="2" key="1">
    <citation type="journal article" date="2019" name="Int. J. Syst. Evol. Microbiol.">
        <title>The Global Catalogue of Microorganisms (GCM) 10K type strain sequencing project: providing services to taxonomists for standard genome sequencing and annotation.</title>
        <authorList>
            <consortium name="The Broad Institute Genomics Platform"/>
            <consortium name="The Broad Institute Genome Sequencing Center for Infectious Disease"/>
            <person name="Wu L."/>
            <person name="Ma J."/>
        </authorList>
    </citation>
    <scope>NUCLEOTIDE SEQUENCE [LARGE SCALE GENOMIC DNA]</scope>
    <source>
        <strain evidence="2">CECT 7706</strain>
    </source>
</reference>
<name>A0ABT8C8S5_9BACT</name>
<dbReference type="PANTHER" id="PTHR31778:SF2">
    <property type="entry name" value="BUD SITE SELECTION PROTEIN RAX2"/>
    <property type="match status" value="1"/>
</dbReference>
<protein>
    <submittedName>
        <fullName evidence="1">Uncharacterized protein</fullName>
    </submittedName>
</protein>